<dbReference type="InterPro" id="IPR052523">
    <property type="entry name" value="Trichothecene_AcTrans"/>
</dbReference>
<dbReference type="PANTHER" id="PTHR42791:SF1">
    <property type="entry name" value="N-ACETYLTRANSFERASE DOMAIN-CONTAINING PROTEIN"/>
    <property type="match status" value="1"/>
</dbReference>
<dbReference type="Proteomes" id="UP000305948">
    <property type="component" value="Unassembled WGS sequence"/>
</dbReference>
<dbReference type="AlphaFoldDB" id="A0A5C3NB14"/>
<accession>A0A5C3NB14</accession>
<name>A0A5C3NB14_9AGAM</name>
<dbReference type="SUPFAM" id="SSF55729">
    <property type="entry name" value="Acyl-CoA N-acyltransferases (Nat)"/>
    <property type="match status" value="1"/>
</dbReference>
<sequence>MHMASTMQVERLQHPTDDQVEAMVEMAVEAFADDPAHRGFVGGNHKLSPLFFRAMACATALDGEIYVVKDPTTSHIASFGLWFPPGKRLWATDEQKALGYNEFFSKLSQETQNWWRHTYPETVAKLRERTWSKEDSERCWWCFNICTDRRHENLGYATAIVNFAYDKAKRNDQILGLSTGTDLNVRKYLAMGFRDRGQTWIDAPTGGWAVHTLSRE</sequence>
<organism evidence="1 2">
    <name type="scientific">Heliocybe sulcata</name>
    <dbReference type="NCBI Taxonomy" id="5364"/>
    <lineage>
        <taxon>Eukaryota</taxon>
        <taxon>Fungi</taxon>
        <taxon>Dikarya</taxon>
        <taxon>Basidiomycota</taxon>
        <taxon>Agaricomycotina</taxon>
        <taxon>Agaricomycetes</taxon>
        <taxon>Gloeophyllales</taxon>
        <taxon>Gloeophyllaceae</taxon>
        <taxon>Heliocybe</taxon>
    </lineage>
</organism>
<dbReference type="STRING" id="5364.A0A5C3NB14"/>
<dbReference type="OrthoDB" id="61113at2759"/>
<keyword evidence="2" id="KW-1185">Reference proteome</keyword>
<evidence type="ECO:0000313" key="2">
    <source>
        <dbReference type="Proteomes" id="UP000305948"/>
    </source>
</evidence>
<proteinExistence type="predicted"/>
<dbReference type="PANTHER" id="PTHR42791">
    <property type="entry name" value="GNAT FAMILY ACETYLTRANSFERASE"/>
    <property type="match status" value="1"/>
</dbReference>
<evidence type="ECO:0008006" key="3">
    <source>
        <dbReference type="Google" id="ProtNLM"/>
    </source>
</evidence>
<protein>
    <recommendedName>
        <fullName evidence="3">N-acetyltransferase domain-containing protein</fullName>
    </recommendedName>
</protein>
<gene>
    <name evidence="1" type="ORF">OE88DRAFT_206750</name>
</gene>
<reference evidence="1 2" key="1">
    <citation type="journal article" date="2019" name="Nat. Ecol. Evol.">
        <title>Megaphylogeny resolves global patterns of mushroom evolution.</title>
        <authorList>
            <person name="Varga T."/>
            <person name="Krizsan K."/>
            <person name="Foldi C."/>
            <person name="Dima B."/>
            <person name="Sanchez-Garcia M."/>
            <person name="Sanchez-Ramirez S."/>
            <person name="Szollosi G.J."/>
            <person name="Szarkandi J.G."/>
            <person name="Papp V."/>
            <person name="Albert L."/>
            <person name="Andreopoulos W."/>
            <person name="Angelini C."/>
            <person name="Antonin V."/>
            <person name="Barry K.W."/>
            <person name="Bougher N.L."/>
            <person name="Buchanan P."/>
            <person name="Buyck B."/>
            <person name="Bense V."/>
            <person name="Catcheside P."/>
            <person name="Chovatia M."/>
            <person name="Cooper J."/>
            <person name="Damon W."/>
            <person name="Desjardin D."/>
            <person name="Finy P."/>
            <person name="Geml J."/>
            <person name="Haridas S."/>
            <person name="Hughes K."/>
            <person name="Justo A."/>
            <person name="Karasinski D."/>
            <person name="Kautmanova I."/>
            <person name="Kiss B."/>
            <person name="Kocsube S."/>
            <person name="Kotiranta H."/>
            <person name="LaButti K.M."/>
            <person name="Lechner B.E."/>
            <person name="Liimatainen K."/>
            <person name="Lipzen A."/>
            <person name="Lukacs Z."/>
            <person name="Mihaltcheva S."/>
            <person name="Morgado L.N."/>
            <person name="Niskanen T."/>
            <person name="Noordeloos M.E."/>
            <person name="Ohm R.A."/>
            <person name="Ortiz-Santana B."/>
            <person name="Ovrebo C."/>
            <person name="Racz N."/>
            <person name="Riley R."/>
            <person name="Savchenko A."/>
            <person name="Shiryaev A."/>
            <person name="Soop K."/>
            <person name="Spirin V."/>
            <person name="Szebenyi C."/>
            <person name="Tomsovsky M."/>
            <person name="Tulloss R.E."/>
            <person name="Uehling J."/>
            <person name="Grigoriev I.V."/>
            <person name="Vagvolgyi C."/>
            <person name="Papp T."/>
            <person name="Martin F.M."/>
            <person name="Miettinen O."/>
            <person name="Hibbett D.S."/>
            <person name="Nagy L.G."/>
        </authorList>
    </citation>
    <scope>NUCLEOTIDE SEQUENCE [LARGE SCALE GENOMIC DNA]</scope>
    <source>
        <strain evidence="1 2">OMC1185</strain>
    </source>
</reference>
<evidence type="ECO:0000313" key="1">
    <source>
        <dbReference type="EMBL" id="TFK51041.1"/>
    </source>
</evidence>
<dbReference type="EMBL" id="ML213512">
    <property type="protein sequence ID" value="TFK51041.1"/>
    <property type="molecule type" value="Genomic_DNA"/>
</dbReference>
<dbReference type="Gene3D" id="3.40.630.30">
    <property type="match status" value="1"/>
</dbReference>
<dbReference type="InterPro" id="IPR016181">
    <property type="entry name" value="Acyl_CoA_acyltransferase"/>
</dbReference>